<evidence type="ECO:0000313" key="2">
    <source>
        <dbReference type="EMBL" id="MYD88988.1"/>
    </source>
</evidence>
<dbReference type="AlphaFoldDB" id="A0A6B1DNI9"/>
<proteinExistence type="predicted"/>
<protein>
    <submittedName>
        <fullName evidence="2">Uncharacterized protein</fullName>
    </submittedName>
</protein>
<keyword evidence="1" id="KW-0812">Transmembrane</keyword>
<feature type="transmembrane region" description="Helical" evidence="1">
    <location>
        <begin position="50"/>
        <end position="68"/>
    </location>
</feature>
<comment type="caution">
    <text evidence="2">The sequence shown here is derived from an EMBL/GenBank/DDBJ whole genome shotgun (WGS) entry which is preliminary data.</text>
</comment>
<reference evidence="2" key="1">
    <citation type="submission" date="2019-09" db="EMBL/GenBank/DDBJ databases">
        <title>Characterisation of the sponge microbiome using genome-centric metagenomics.</title>
        <authorList>
            <person name="Engelberts J.P."/>
            <person name="Robbins S.J."/>
            <person name="De Goeij J.M."/>
            <person name="Aranda M."/>
            <person name="Bell S.C."/>
            <person name="Webster N.S."/>
        </authorList>
    </citation>
    <scope>NUCLEOTIDE SEQUENCE</scope>
    <source>
        <strain evidence="2">SB0662_bin_9</strain>
    </source>
</reference>
<keyword evidence="1" id="KW-0472">Membrane</keyword>
<feature type="transmembrane region" description="Helical" evidence="1">
    <location>
        <begin position="75"/>
        <end position="97"/>
    </location>
</feature>
<organism evidence="2">
    <name type="scientific">Caldilineaceae bacterium SB0662_bin_9</name>
    <dbReference type="NCBI Taxonomy" id="2605258"/>
    <lineage>
        <taxon>Bacteria</taxon>
        <taxon>Bacillati</taxon>
        <taxon>Chloroflexota</taxon>
        <taxon>Caldilineae</taxon>
        <taxon>Caldilineales</taxon>
        <taxon>Caldilineaceae</taxon>
    </lineage>
</organism>
<keyword evidence="1" id="KW-1133">Transmembrane helix</keyword>
<dbReference type="EMBL" id="VXPY01000013">
    <property type="protein sequence ID" value="MYD88988.1"/>
    <property type="molecule type" value="Genomic_DNA"/>
</dbReference>
<evidence type="ECO:0000256" key="1">
    <source>
        <dbReference type="SAM" id="Phobius"/>
    </source>
</evidence>
<gene>
    <name evidence="2" type="ORF">F4Y08_01425</name>
</gene>
<name>A0A6B1DNI9_9CHLR</name>
<sequence length="152" mass="16600">MEKSSRPTPVLSAIGYLLGISYPLLAFSATGRSVYQLFFKPEPATTVGPLTSLFAAFCYLAATIGFAYRRPWTWWLSLCVLGIESIGTLVTGVLSVLQPDLIGSSVWRLFGIDFAFLPLVQPIAGIVWLAWTPTRRLFGVRSSSVPPRLSTA</sequence>
<feature type="transmembrane region" description="Helical" evidence="1">
    <location>
        <begin position="109"/>
        <end position="131"/>
    </location>
</feature>
<accession>A0A6B1DNI9</accession>